<sequence>MKICVLGWYGTETIGDRAILAGIISLINQKNNEYKIYLGSLYPFYSKRMLKEDYKLYELLLNRKLEIELFNSKDICELELKIEASDVVMIAGGPLMDLPELHMLKYAFRYAHKKNKKNIIFGCGIGPLFCEEFRQCVLDITKMADVIILRDTISKRNLLDISQKYNYNIDITKIFVSFDPAVECAWKYKINNSYSKNAKKNTIVVNLREFPMEYSKDKSIKDQVNKRIINFLYEIVQNNRDKSILLLPMHYFFIGNDDRYYLNYLLQTHMKNYKNIFVQNKPLSLVETMDKFIDADYAIGMRFHSIVLETILNGNNYILDYTEFKKGKISGFIDDCDKNGFYNERYVCLQNEFSKIDLRFSKNVFEMSDSYYLSNRRIYMKAMSSIF</sequence>
<dbReference type="InterPro" id="IPR007345">
    <property type="entry name" value="Polysacch_pyruvyl_Trfase"/>
</dbReference>
<dbReference type="GO" id="GO:0016740">
    <property type="term" value="F:transferase activity"/>
    <property type="evidence" value="ECO:0007669"/>
    <property type="project" value="UniProtKB-KW"/>
</dbReference>
<gene>
    <name evidence="2" type="ORF">P3F81_01830</name>
</gene>
<organism evidence="2 3">
    <name type="scientific">Selenobaculum gibii</name>
    <dbReference type="NCBI Taxonomy" id="3054208"/>
    <lineage>
        <taxon>Bacteria</taxon>
        <taxon>Bacillati</taxon>
        <taxon>Bacillota</taxon>
        <taxon>Negativicutes</taxon>
        <taxon>Selenomonadales</taxon>
        <taxon>Selenomonadaceae</taxon>
        <taxon>Selenobaculum</taxon>
    </lineage>
</organism>
<dbReference type="AlphaFoldDB" id="A0A9Y2AJP2"/>
<feature type="domain" description="Polysaccharide pyruvyl transferase" evidence="1">
    <location>
        <begin position="14"/>
        <end position="308"/>
    </location>
</feature>
<keyword evidence="3" id="KW-1185">Reference proteome</keyword>
<accession>A0A9Y2AJP2</accession>
<evidence type="ECO:0000313" key="3">
    <source>
        <dbReference type="Proteomes" id="UP001243623"/>
    </source>
</evidence>
<keyword evidence="2" id="KW-0808">Transferase</keyword>
<proteinExistence type="predicted"/>
<dbReference type="PANTHER" id="PTHR36836:SF1">
    <property type="entry name" value="COLANIC ACID BIOSYNTHESIS PROTEIN WCAK"/>
    <property type="match status" value="1"/>
</dbReference>
<evidence type="ECO:0000313" key="2">
    <source>
        <dbReference type="EMBL" id="WIW71091.1"/>
    </source>
</evidence>
<name>A0A9Y2AJP2_9FIRM</name>
<dbReference type="KEGG" id="sgbi:P3F81_01830"/>
<dbReference type="RefSeq" id="WP_147666883.1">
    <property type="nucleotide sequence ID" value="NZ_CP120678.1"/>
</dbReference>
<dbReference type="Pfam" id="PF04230">
    <property type="entry name" value="PS_pyruv_trans"/>
    <property type="match status" value="1"/>
</dbReference>
<dbReference type="Proteomes" id="UP001243623">
    <property type="component" value="Chromosome"/>
</dbReference>
<protein>
    <submittedName>
        <fullName evidence="2">Polysaccharide pyruvyl transferase family protein</fullName>
    </submittedName>
</protein>
<dbReference type="PANTHER" id="PTHR36836">
    <property type="entry name" value="COLANIC ACID BIOSYNTHESIS PROTEIN WCAK"/>
    <property type="match status" value="1"/>
</dbReference>
<dbReference type="EMBL" id="CP120678">
    <property type="protein sequence ID" value="WIW71091.1"/>
    <property type="molecule type" value="Genomic_DNA"/>
</dbReference>
<evidence type="ECO:0000259" key="1">
    <source>
        <dbReference type="Pfam" id="PF04230"/>
    </source>
</evidence>
<reference evidence="2" key="1">
    <citation type="submission" date="2023-03" db="EMBL/GenBank/DDBJ databases">
        <title>Selenobaculum gbiensis gen. nov. sp. nov., a new bacterium isolated from the gut microbiota of IBD patient.</title>
        <authorList>
            <person name="Yeo S."/>
            <person name="Park H."/>
            <person name="Huh C.S."/>
        </authorList>
    </citation>
    <scope>NUCLEOTIDE SEQUENCE</scope>
    <source>
        <strain evidence="2">ICN-92133</strain>
    </source>
</reference>